<dbReference type="GO" id="GO:0005777">
    <property type="term" value="C:peroxisome"/>
    <property type="evidence" value="ECO:0007669"/>
    <property type="project" value="UniProtKB-SubCell"/>
</dbReference>
<dbReference type="InterPro" id="IPR036856">
    <property type="entry name" value="Ald_Oxase/Xan_DH_a/b_sf"/>
</dbReference>
<evidence type="ECO:0000256" key="14">
    <source>
        <dbReference type="ARBA" id="ARBA00022827"/>
    </source>
</evidence>
<evidence type="ECO:0000256" key="7">
    <source>
        <dbReference type="ARBA" id="ARBA00011738"/>
    </source>
</evidence>
<evidence type="ECO:0000256" key="22">
    <source>
        <dbReference type="ARBA" id="ARBA00023180"/>
    </source>
</evidence>
<dbReference type="FunFam" id="3.30.365.10:FF:000001">
    <property type="entry name" value="Xanthine dehydrogenase oxidase"/>
    <property type="match status" value="1"/>
</dbReference>
<dbReference type="Pfam" id="PF03450">
    <property type="entry name" value="CO_deh_flav_C"/>
    <property type="match status" value="1"/>
</dbReference>
<dbReference type="Pfam" id="PF01799">
    <property type="entry name" value="Fer2_2"/>
    <property type="match status" value="2"/>
</dbReference>
<keyword evidence="10" id="KW-0285">Flavoprotein</keyword>
<evidence type="ECO:0000256" key="4">
    <source>
        <dbReference type="ARBA" id="ARBA00004275"/>
    </source>
</evidence>
<evidence type="ECO:0000256" key="15">
    <source>
        <dbReference type="ARBA" id="ARBA00022989"/>
    </source>
</evidence>
<feature type="domain" description="2Fe-2S ferredoxin-type" evidence="25">
    <location>
        <begin position="2"/>
        <end position="90"/>
    </location>
</feature>
<evidence type="ECO:0000256" key="9">
    <source>
        <dbReference type="ARBA" id="ARBA00022505"/>
    </source>
</evidence>
<dbReference type="PROSITE" id="PS00197">
    <property type="entry name" value="2FE2S_FER_1"/>
    <property type="match status" value="1"/>
</dbReference>
<dbReference type="InterPro" id="IPR016208">
    <property type="entry name" value="Ald_Oxase/xanthine_DH-like"/>
</dbReference>
<dbReference type="Gene3D" id="1.10.150.120">
    <property type="entry name" value="[2Fe-2S]-binding domain"/>
    <property type="match status" value="3"/>
</dbReference>
<dbReference type="SUPFAM" id="SSF47741">
    <property type="entry name" value="CO dehydrogenase ISP C-domain like"/>
    <property type="match status" value="2"/>
</dbReference>
<evidence type="ECO:0000256" key="10">
    <source>
        <dbReference type="ARBA" id="ARBA00022630"/>
    </source>
</evidence>
<dbReference type="Pfam" id="PF20256">
    <property type="entry name" value="MoCoBD_2"/>
    <property type="match status" value="1"/>
</dbReference>
<reference evidence="27" key="1">
    <citation type="submission" date="2017-09" db="EMBL/GenBank/DDBJ databases">
        <title>Contemporary evolution of a Lepidopteran species, Heliothis virescens, in response to modern agricultural practices.</title>
        <authorList>
            <person name="Fritz M.L."/>
            <person name="Deyonke A.M."/>
            <person name="Papanicolaou A."/>
            <person name="Micinski S."/>
            <person name="Westbrook J."/>
            <person name="Gould F."/>
        </authorList>
    </citation>
    <scope>NUCLEOTIDE SEQUENCE [LARGE SCALE GENOMIC DNA]</scope>
    <source>
        <strain evidence="27">HvINT-</strain>
        <tissue evidence="27">Whole body</tissue>
    </source>
</reference>
<dbReference type="Gene3D" id="3.30.390.50">
    <property type="entry name" value="CO dehydrogenase flavoprotein, C-terminal domain"/>
    <property type="match status" value="1"/>
</dbReference>
<evidence type="ECO:0000256" key="1">
    <source>
        <dbReference type="ARBA" id="ARBA00001924"/>
    </source>
</evidence>
<evidence type="ECO:0000256" key="3">
    <source>
        <dbReference type="ARBA" id="ARBA00004236"/>
    </source>
</evidence>
<dbReference type="Gene3D" id="3.10.20.30">
    <property type="match status" value="1"/>
</dbReference>
<dbReference type="Gene3D" id="3.90.1170.50">
    <property type="entry name" value="Aldehyde oxidase/xanthine dehydrogenase, a/b hammerhead"/>
    <property type="match status" value="1"/>
</dbReference>
<comment type="cofactor">
    <cofactor evidence="2">
        <name>FAD</name>
        <dbReference type="ChEBI" id="CHEBI:57692"/>
    </cofactor>
</comment>
<comment type="similarity">
    <text evidence="6">Belongs to the CD36 family.</text>
</comment>
<dbReference type="FunFam" id="3.30.365.10:FF:000008">
    <property type="entry name" value="Aldehyde oxidase1"/>
    <property type="match status" value="1"/>
</dbReference>
<dbReference type="InterPro" id="IPR005107">
    <property type="entry name" value="CO_DH_flav_C"/>
</dbReference>
<dbReference type="GO" id="GO:0005886">
    <property type="term" value="C:plasma membrane"/>
    <property type="evidence" value="ECO:0007669"/>
    <property type="project" value="UniProtKB-SubCell"/>
</dbReference>
<proteinExistence type="inferred from homology"/>
<feature type="transmembrane region" description="Helical" evidence="24">
    <location>
        <begin position="2064"/>
        <end position="2085"/>
    </location>
</feature>
<dbReference type="InterPro" id="IPR036010">
    <property type="entry name" value="2Fe-2S_ferredoxin-like_sf"/>
</dbReference>
<keyword evidence="12" id="KW-0001">2Fe-2S</keyword>
<evidence type="ECO:0000313" key="27">
    <source>
        <dbReference type="EMBL" id="PCG76558.1"/>
    </source>
</evidence>
<dbReference type="PRINTS" id="PR01609">
    <property type="entry name" value="CD36FAMILY"/>
</dbReference>
<accession>A0A2A4JY06</accession>
<comment type="cofactor">
    <cofactor evidence="1">
        <name>Mo-molybdopterin</name>
        <dbReference type="ChEBI" id="CHEBI:71302"/>
    </cofactor>
</comment>
<dbReference type="InterPro" id="IPR000674">
    <property type="entry name" value="Ald_Oxase/Xan_DH_a/b"/>
</dbReference>
<evidence type="ECO:0000256" key="12">
    <source>
        <dbReference type="ARBA" id="ARBA00022714"/>
    </source>
</evidence>
<gene>
    <name evidence="27" type="ORF">B5V51_9169</name>
</gene>
<dbReference type="SUPFAM" id="SSF54665">
    <property type="entry name" value="CO dehydrogenase molybdoprotein N-domain-like"/>
    <property type="match status" value="1"/>
</dbReference>
<dbReference type="SUPFAM" id="SSF56176">
    <property type="entry name" value="FAD-binding/transporter-associated domain-like"/>
    <property type="match status" value="2"/>
</dbReference>
<keyword evidence="19" id="KW-0520">NAD</keyword>
<dbReference type="SUPFAM" id="SSF56003">
    <property type="entry name" value="Molybdenum cofactor-binding domain"/>
    <property type="match status" value="1"/>
</dbReference>
<dbReference type="InterPro" id="IPR016166">
    <property type="entry name" value="FAD-bd_PCMH"/>
</dbReference>
<dbReference type="Gene3D" id="3.30.365.10">
    <property type="entry name" value="Aldehyde oxidase/xanthine dehydrogenase, molybdopterin binding domain"/>
    <property type="match status" value="4"/>
</dbReference>
<dbReference type="InterPro" id="IPR016169">
    <property type="entry name" value="FAD-bd_PCMH_sub2"/>
</dbReference>
<keyword evidence="17" id="KW-0408">Iron</keyword>
<evidence type="ECO:0000256" key="13">
    <source>
        <dbReference type="ARBA" id="ARBA00022723"/>
    </source>
</evidence>
<keyword evidence="18" id="KW-0411">Iron-sulfur</keyword>
<keyword evidence="16" id="KW-0560">Oxidoreductase</keyword>
<dbReference type="InterPro" id="IPR036318">
    <property type="entry name" value="FAD-bd_PCMH-like_sf"/>
</dbReference>
<dbReference type="Pfam" id="PF01130">
    <property type="entry name" value="CD36"/>
    <property type="match status" value="1"/>
</dbReference>
<organism evidence="27">
    <name type="scientific">Heliothis virescens</name>
    <name type="common">Tobacco budworm moth</name>
    <dbReference type="NCBI Taxonomy" id="7102"/>
    <lineage>
        <taxon>Eukaryota</taxon>
        <taxon>Metazoa</taxon>
        <taxon>Ecdysozoa</taxon>
        <taxon>Arthropoda</taxon>
        <taxon>Hexapoda</taxon>
        <taxon>Insecta</taxon>
        <taxon>Pterygota</taxon>
        <taxon>Neoptera</taxon>
        <taxon>Endopterygota</taxon>
        <taxon>Lepidoptera</taxon>
        <taxon>Glossata</taxon>
        <taxon>Ditrysia</taxon>
        <taxon>Noctuoidea</taxon>
        <taxon>Noctuidae</taxon>
        <taxon>Heliothinae</taxon>
        <taxon>Heliothis</taxon>
    </lineage>
</organism>
<keyword evidence="15 24" id="KW-1133">Transmembrane helix</keyword>
<dbReference type="InterPro" id="IPR001041">
    <property type="entry name" value="2Fe-2S_ferredoxin-type"/>
</dbReference>
<dbReference type="InterPro" id="IPR002346">
    <property type="entry name" value="Mopterin_DH_FAD-bd"/>
</dbReference>
<evidence type="ECO:0000256" key="18">
    <source>
        <dbReference type="ARBA" id="ARBA00023014"/>
    </source>
</evidence>
<dbReference type="InterPro" id="IPR008274">
    <property type="entry name" value="AldOxase/xan_DH_MoCoBD1"/>
</dbReference>
<evidence type="ECO:0000256" key="21">
    <source>
        <dbReference type="ARBA" id="ARBA00023140"/>
    </source>
</evidence>
<dbReference type="InterPro" id="IPR006058">
    <property type="entry name" value="2Fe2S_fd_BS"/>
</dbReference>
<dbReference type="InterPro" id="IPR002159">
    <property type="entry name" value="CD36_fam"/>
</dbReference>
<dbReference type="SMART" id="SM01008">
    <property type="entry name" value="Ald_Xan_dh_C"/>
    <property type="match status" value="1"/>
</dbReference>
<evidence type="ECO:0000256" key="8">
    <source>
        <dbReference type="ARBA" id="ARBA00022475"/>
    </source>
</evidence>
<keyword evidence="20 24" id="KW-0472">Membrane</keyword>
<evidence type="ECO:0000256" key="6">
    <source>
        <dbReference type="ARBA" id="ARBA00010532"/>
    </source>
</evidence>
<dbReference type="GO" id="GO:0005506">
    <property type="term" value="F:iron ion binding"/>
    <property type="evidence" value="ECO:0007669"/>
    <property type="project" value="InterPro"/>
</dbReference>
<evidence type="ECO:0000256" key="17">
    <source>
        <dbReference type="ARBA" id="ARBA00023004"/>
    </source>
</evidence>
<dbReference type="Pfam" id="PF00941">
    <property type="entry name" value="FAD_binding_5"/>
    <property type="match status" value="2"/>
</dbReference>
<dbReference type="EMBL" id="NWSH01000413">
    <property type="protein sequence ID" value="PCG76558.1"/>
    <property type="molecule type" value="Genomic_DNA"/>
</dbReference>
<keyword evidence="11 24" id="KW-0812">Transmembrane</keyword>
<feature type="transmembrane region" description="Helical" evidence="24">
    <location>
        <begin position="1613"/>
        <end position="1636"/>
    </location>
</feature>
<evidence type="ECO:0000256" key="16">
    <source>
        <dbReference type="ARBA" id="ARBA00023002"/>
    </source>
</evidence>
<keyword evidence="22" id="KW-0325">Glycoprotein</keyword>
<dbReference type="InterPro" id="IPR046867">
    <property type="entry name" value="AldOxase/xan_DH_MoCoBD2"/>
</dbReference>
<dbReference type="InterPro" id="IPR012675">
    <property type="entry name" value="Beta-grasp_dom_sf"/>
</dbReference>
<dbReference type="GO" id="GO:0051537">
    <property type="term" value="F:2 iron, 2 sulfur cluster binding"/>
    <property type="evidence" value="ECO:0007669"/>
    <property type="project" value="UniProtKB-KW"/>
</dbReference>
<comment type="similarity">
    <text evidence="5">Belongs to the xanthine dehydrogenase family.</text>
</comment>
<evidence type="ECO:0000256" key="2">
    <source>
        <dbReference type="ARBA" id="ARBA00001974"/>
    </source>
</evidence>
<dbReference type="FunFam" id="3.30.390.50:FF:000003">
    <property type="entry name" value="Aldehyde oxidase1"/>
    <property type="match status" value="1"/>
</dbReference>
<dbReference type="PROSITE" id="PS51387">
    <property type="entry name" value="FAD_PCMH"/>
    <property type="match status" value="2"/>
</dbReference>
<dbReference type="PANTHER" id="PTHR11908">
    <property type="entry name" value="XANTHINE DEHYDROGENASE"/>
    <property type="match status" value="1"/>
</dbReference>
<dbReference type="SUPFAM" id="SSF54292">
    <property type="entry name" value="2Fe-2S ferredoxin-like"/>
    <property type="match status" value="1"/>
</dbReference>
<keyword evidence="21" id="KW-0576">Peroxisome</keyword>
<dbReference type="GO" id="GO:0071949">
    <property type="term" value="F:FAD binding"/>
    <property type="evidence" value="ECO:0007669"/>
    <property type="project" value="InterPro"/>
</dbReference>
<evidence type="ECO:0008006" key="28">
    <source>
        <dbReference type="Google" id="ProtNLM"/>
    </source>
</evidence>
<evidence type="ECO:0000256" key="5">
    <source>
        <dbReference type="ARBA" id="ARBA00006849"/>
    </source>
</evidence>
<dbReference type="InterPro" id="IPR037165">
    <property type="entry name" value="AldOxase/xan_DH_Mopterin-bd_sf"/>
</dbReference>
<comment type="subcellular location">
    <subcellularLocation>
        <location evidence="3">Cell membrane</location>
    </subcellularLocation>
    <subcellularLocation>
        <location evidence="4">Peroxisome</location>
    </subcellularLocation>
</comment>
<dbReference type="SMART" id="SM01092">
    <property type="entry name" value="CO_deh_flav_C"/>
    <property type="match status" value="1"/>
</dbReference>
<dbReference type="PANTHER" id="PTHR11908:SF132">
    <property type="entry name" value="ALDEHYDE OXIDASE 1-RELATED"/>
    <property type="match status" value="1"/>
</dbReference>
<dbReference type="InterPro" id="IPR002888">
    <property type="entry name" value="2Fe-2S-bd"/>
</dbReference>
<dbReference type="FunFam" id="3.10.20.30:FF:000012">
    <property type="entry name" value="Xanthine dehydrogenase/oxidase"/>
    <property type="match status" value="1"/>
</dbReference>
<dbReference type="InterPro" id="IPR036683">
    <property type="entry name" value="CO_DH_flav_C_dom_sf"/>
</dbReference>
<evidence type="ECO:0000256" key="24">
    <source>
        <dbReference type="SAM" id="Phobius"/>
    </source>
</evidence>
<dbReference type="Pfam" id="PF01315">
    <property type="entry name" value="Ald_Xan_dh_C"/>
    <property type="match status" value="1"/>
</dbReference>
<dbReference type="Pfam" id="PF02738">
    <property type="entry name" value="MoCoBD_1"/>
    <property type="match status" value="1"/>
</dbReference>
<sequence length="2127" mass="238509">MAKILFKINGKQYEADGKFGPDVSLNEYIRTVAELRGTKAMCHEGGCGACVVAVRAPLPPDNQLKTFAVNSCLVSVFSCHGWEVTTVEGIGSKMTSYHAIQSRLAKFNGTQCGYCTPGWVMNMYRCTGYRPIADAFKTFANNVDKHLMDKLVDIEDLSTNICGLGCSKKCVHKNNQVSSCHVKDLETDEDWCVIERSNNKMIVVDCGITKWYKTYTLDDVFKVINRTDDYKLIAGNTGQGVYHVTNYPPNIIDIFNVVELRVHTIDVNLIIGAGMPLTEMMELFLQMSETNEDFNYLKILYDHMDLVAHIPVRNIGTIGGNLYLKYLNNDFQSDLFLLFETVGAMITIAEGVSAMKVLSFSNFLKEDMKRKLIVNVMLPPLSPYSKLKTYKCLVSVFSCHGWEVTTVEGIGSKMTSYHAIQSRLAKFNGTQCGYCTPGWVMNMYSIYQNKKNNLTMKEVENSFASNICRCTGYRPIADAFKTFANNVDKHLMDKLVDIEDLSTNICGLGCSKKCVHKNNQVSSCHVKDLETDEDWCVIERSNNKMIVVDCGITKWYKTYTLDDVFKVINRTDDYKLIAGNTGQGVYHVTNYPPNIIDIFNVVELRVHTIDVNLIIGAGMPLTEMMELFLQMSETNEDFNYLKILYDHMDLVAHIPVRNIGTIGGNLYLKYLNNDFQSDLFLLFETVGAMITIAEGVSAMKVLSFSNFLKEDMKRKLIVNVMLPPLSPYSKLKTYKIMPRSQNAHAVVNAGFLFKFKANSKILDEATIVYGSISPTFIHATNTEAAIVGKDPFTNEVLQLALKSLDKEILPEEAPPEPSAAYRKMLAIALYYKAILYLCPEDRIDPKLKSGGEAIKRHISHGMQVFDTDKGVWPLNQPISKIEALVQCSGEATFANDLPRQPNEVYAAFVTADVRPGSVISDFDTTEAFKLPGVTAFYTAKDIPGRNSFTPTNCPFMAVDEEVLCSNEIKFYGDPVAIIVADREKTANKAAQLVKINYKYISEQKPLLTARDVLKSPEKDKRVVTTRTVEPEEVGNDVKYVIDGEYHLGTQYHYYMEPQTCVVRPTEDGLEVMSSTQWLDLTNVSIAQCLNIPVNSIQVVVRRVGGAYGGKITRSCQVACAAALVTHLLGKTCRFILPLETMMKIVGKRLPTSSNFEVGVNNEGVIQYLKNVFYQDNGCSANESISPITVTHFFNCYDRRKWFVQANSVATDTPSNTWCRAPSSSEGLAMIENIMEKIAHKTGKDSLQVKLTNMAKDDNPLPELIETLKIDANYIERLEEVERFNLNNHWRKRALKIMPMTYELFYIGPYNSLISIYHGDGSVVITHAGIEMGQGINTKVVQVCGYKLGIPLEKISVKPSSSFTSPNAMTTGASVGSECVAFATVKACEILLERLAPIKEMMKNPTWEELIEEAFKAGIDLQASYCMKAENDGVKPYDVYGVCALEVEVDILTGNHDVLRVDLLEDTGRSLSPKIDVAQIEGAFVMGLGYWTSEKIVYDLDSGKLLTDRTWTYKPPGIKDIPADFRVYFRRNSKNPLGVLQSKATGEPALCLASVITHALREAVRSARLDAGYEDQWFDIANPCTVENIFMSAGHKLEHFIIKQGMQLPKELKYAAIAGGVALFGLIFGWVLFPTILKSQLKKEMALSKKTDVRKMWEKIPFALDFKVYIFNFTNAEEVQKGATPILKEIGPYHFDEWKEKVEVEDHEEDDTITYKKRDVFYFNPEMSGPGLTGEEIVVIPHIFMLGMALTVARDKPAMLNMVGKAMNGIFDDPPDIFLRVKALDILFRGMIINCARTEFAPKATCTALKKEAVSGLVLEPNNQFRFSIFGTRNNTIDPHVITVKRGIKNVMDVGQVVAVDGKLEQTIWRDTCNEYQGTDGTVFPPFVPETERIQSFSTDLCRTFKPWYQKKTSYRGIKTNRYVANIGDFANDPELNCFCPKPDSCPPKGLMDLAPCMKAPMYASMPHFLDSDPELLTKVKGLNPDVTQHGIEIDYEPITGTPMVAKQRIQFNIQLLKTDKLDLFKDLSGDIVPLFWIDEGLALNKTFVNMLKHQLFIPKRVVGVLRWWMVSFGSLGAVIGIVFHFRDHIMRLAVSGDTKVSKVTPEEPEQKDISVIGQAQEPAKVNI</sequence>
<keyword evidence="14" id="KW-0274">FAD</keyword>
<evidence type="ECO:0000259" key="25">
    <source>
        <dbReference type="PROSITE" id="PS51085"/>
    </source>
</evidence>
<comment type="caution">
    <text evidence="27">The sequence shown here is derived from an EMBL/GenBank/DDBJ whole genome shotgun (WGS) entry which is preliminary data.</text>
</comment>
<dbReference type="PROSITE" id="PS51085">
    <property type="entry name" value="2FE2S_FER_2"/>
    <property type="match status" value="1"/>
</dbReference>
<dbReference type="SUPFAM" id="SSF55447">
    <property type="entry name" value="CO dehydrogenase flavoprotein C-terminal domain-like"/>
    <property type="match status" value="1"/>
</dbReference>
<evidence type="ECO:0000256" key="19">
    <source>
        <dbReference type="ARBA" id="ARBA00023027"/>
    </source>
</evidence>
<dbReference type="STRING" id="7102.A0A2A4JY06"/>
<keyword evidence="8" id="KW-1003">Cell membrane</keyword>
<name>A0A2A4JY06_HELVI</name>
<keyword evidence="9" id="KW-0500">Molybdenum</keyword>
<dbReference type="FunFam" id="3.90.1170.50:FF:000003">
    <property type="entry name" value="Aldehyde oxidase"/>
    <property type="match status" value="1"/>
</dbReference>
<evidence type="ECO:0000256" key="23">
    <source>
        <dbReference type="ARBA" id="ARBA00034078"/>
    </source>
</evidence>
<feature type="domain" description="FAD-binding PCMH-type" evidence="26">
    <location>
        <begin position="204"/>
        <end position="383"/>
    </location>
</feature>
<keyword evidence="13" id="KW-0479">Metal-binding</keyword>
<dbReference type="Gene3D" id="3.30.465.10">
    <property type="match status" value="2"/>
</dbReference>
<feature type="domain" description="FAD-binding PCMH-type" evidence="26">
    <location>
        <begin position="548"/>
        <end position="727"/>
    </location>
</feature>
<evidence type="ECO:0000256" key="20">
    <source>
        <dbReference type="ARBA" id="ARBA00023136"/>
    </source>
</evidence>
<dbReference type="InterPro" id="IPR036884">
    <property type="entry name" value="2Fe-2S-bd_dom_sf"/>
</dbReference>
<protein>
    <recommendedName>
        <fullName evidence="28">FAD-binding PCMH-type domain-containing protein</fullName>
    </recommendedName>
</protein>
<evidence type="ECO:0000259" key="26">
    <source>
        <dbReference type="PROSITE" id="PS51387"/>
    </source>
</evidence>
<dbReference type="GO" id="GO:0016491">
    <property type="term" value="F:oxidoreductase activity"/>
    <property type="evidence" value="ECO:0007669"/>
    <property type="project" value="UniProtKB-KW"/>
</dbReference>
<comment type="cofactor">
    <cofactor evidence="23">
        <name>[2Fe-2S] cluster</name>
        <dbReference type="ChEBI" id="CHEBI:190135"/>
    </cofactor>
</comment>
<comment type="subunit">
    <text evidence="7">Homodimer.</text>
</comment>
<evidence type="ECO:0000256" key="11">
    <source>
        <dbReference type="ARBA" id="ARBA00022692"/>
    </source>
</evidence>